<evidence type="ECO:0000313" key="2">
    <source>
        <dbReference type="EMBL" id="KAJ8417972.1"/>
    </source>
</evidence>
<gene>
    <name evidence="2" type="ORF">AAFF_G00136810</name>
</gene>
<dbReference type="EMBL" id="JAINUG010000002">
    <property type="protein sequence ID" value="KAJ8417972.1"/>
    <property type="molecule type" value="Genomic_DNA"/>
</dbReference>
<feature type="region of interest" description="Disordered" evidence="1">
    <location>
        <begin position="131"/>
        <end position="176"/>
    </location>
</feature>
<dbReference type="AlphaFoldDB" id="A0AAD7X2F1"/>
<organism evidence="2 3">
    <name type="scientific">Aldrovandia affinis</name>
    <dbReference type="NCBI Taxonomy" id="143900"/>
    <lineage>
        <taxon>Eukaryota</taxon>
        <taxon>Metazoa</taxon>
        <taxon>Chordata</taxon>
        <taxon>Craniata</taxon>
        <taxon>Vertebrata</taxon>
        <taxon>Euteleostomi</taxon>
        <taxon>Actinopterygii</taxon>
        <taxon>Neopterygii</taxon>
        <taxon>Teleostei</taxon>
        <taxon>Notacanthiformes</taxon>
        <taxon>Halosauridae</taxon>
        <taxon>Aldrovandia</taxon>
    </lineage>
</organism>
<feature type="compositionally biased region" description="Basic residues" evidence="1">
    <location>
        <begin position="166"/>
        <end position="176"/>
    </location>
</feature>
<sequence>MDKMYRSLQAQMLSVSLPPRPCSSAEAETLPLMFPSVHKPPRRSCFGPLAAPPSPLEPVIHLTLASGPQPKSNDSALLKRSSGSRCAELKSVATSRGGQRSRKADTGPRHAGIVLITEWRDSSSPLLHLRRKGDGRGHYRRNQNGAVQRHRGGTSNVTGRVTGRGRGARLRRHPSC</sequence>
<name>A0AAD7X2F1_9TELE</name>
<evidence type="ECO:0000256" key="1">
    <source>
        <dbReference type="SAM" id="MobiDB-lite"/>
    </source>
</evidence>
<keyword evidence="3" id="KW-1185">Reference proteome</keyword>
<reference evidence="2" key="1">
    <citation type="journal article" date="2023" name="Science">
        <title>Genome structures resolve the early diversification of teleost fishes.</title>
        <authorList>
            <person name="Parey E."/>
            <person name="Louis A."/>
            <person name="Montfort J."/>
            <person name="Bouchez O."/>
            <person name="Roques C."/>
            <person name="Iampietro C."/>
            <person name="Lluch J."/>
            <person name="Castinel A."/>
            <person name="Donnadieu C."/>
            <person name="Desvignes T."/>
            <person name="Floi Bucao C."/>
            <person name="Jouanno E."/>
            <person name="Wen M."/>
            <person name="Mejri S."/>
            <person name="Dirks R."/>
            <person name="Jansen H."/>
            <person name="Henkel C."/>
            <person name="Chen W.J."/>
            <person name="Zahm M."/>
            <person name="Cabau C."/>
            <person name="Klopp C."/>
            <person name="Thompson A.W."/>
            <person name="Robinson-Rechavi M."/>
            <person name="Braasch I."/>
            <person name="Lecointre G."/>
            <person name="Bobe J."/>
            <person name="Postlethwait J.H."/>
            <person name="Berthelot C."/>
            <person name="Roest Crollius H."/>
            <person name="Guiguen Y."/>
        </authorList>
    </citation>
    <scope>NUCLEOTIDE SEQUENCE</scope>
    <source>
        <strain evidence="2">NC1722</strain>
    </source>
</reference>
<protein>
    <submittedName>
        <fullName evidence="2">Uncharacterized protein</fullName>
    </submittedName>
</protein>
<dbReference type="Proteomes" id="UP001221898">
    <property type="component" value="Unassembled WGS sequence"/>
</dbReference>
<evidence type="ECO:0000313" key="3">
    <source>
        <dbReference type="Proteomes" id="UP001221898"/>
    </source>
</evidence>
<feature type="region of interest" description="Disordered" evidence="1">
    <location>
        <begin position="65"/>
        <end position="109"/>
    </location>
</feature>
<accession>A0AAD7X2F1</accession>
<proteinExistence type="predicted"/>
<comment type="caution">
    <text evidence="2">The sequence shown here is derived from an EMBL/GenBank/DDBJ whole genome shotgun (WGS) entry which is preliminary data.</text>
</comment>